<evidence type="ECO:0000256" key="1">
    <source>
        <dbReference type="SAM" id="Phobius"/>
    </source>
</evidence>
<evidence type="ECO:0000313" key="4">
    <source>
        <dbReference type="Proteomes" id="UP000195321"/>
    </source>
</evidence>
<feature type="domain" description="LiaF transmembrane" evidence="2">
    <location>
        <begin position="11"/>
        <end position="87"/>
    </location>
</feature>
<reference evidence="3 4" key="1">
    <citation type="submission" date="2017-02" db="EMBL/GenBank/DDBJ databases">
        <title>Bacillus pseudomycoides isolate FSL K6-0042.</title>
        <authorList>
            <person name="Kovac J."/>
        </authorList>
    </citation>
    <scope>NUCLEOTIDE SEQUENCE [LARGE SCALE GENOMIC DNA]</scope>
    <source>
        <strain evidence="3 4">FSL K6-0042</strain>
    </source>
</reference>
<keyword evidence="1" id="KW-1133">Transmembrane helix</keyword>
<gene>
    <name evidence="3" type="ORF">BW425_05850</name>
</gene>
<evidence type="ECO:0000259" key="2">
    <source>
        <dbReference type="Pfam" id="PF22570"/>
    </source>
</evidence>
<comment type="caution">
    <text evidence="3">The sequence shown here is derived from an EMBL/GenBank/DDBJ whole genome shotgun (WGS) entry which is preliminary data.</text>
</comment>
<evidence type="ECO:0000313" key="3">
    <source>
        <dbReference type="EMBL" id="OUM49704.1"/>
    </source>
</evidence>
<feature type="transmembrane region" description="Helical" evidence="1">
    <location>
        <begin position="69"/>
        <end position="89"/>
    </location>
</feature>
<keyword evidence="1" id="KW-0472">Membrane</keyword>
<feature type="transmembrane region" description="Helical" evidence="1">
    <location>
        <begin position="39"/>
        <end position="57"/>
    </location>
</feature>
<dbReference type="PROSITE" id="PS51257">
    <property type="entry name" value="PROKAR_LIPOPROTEIN"/>
    <property type="match status" value="1"/>
</dbReference>
<accession>A0A1Y3MIT4</accession>
<dbReference type="Proteomes" id="UP000195321">
    <property type="component" value="Unassembled WGS sequence"/>
</dbReference>
<sequence>MRTWRVGTISMGISIIALGCFLLFSTIKGIQVFDNFTAWWPILFIVLGIEILLYITFSKKDQPIIKYDIFSIFFIGVLGTVGIAFYFLLSTGLLEEIRYSIGTTEQTNNIPEVQHDIPDSIKKIVVDTSNTPLTIEGSNINKVHLLGTYEMTMKANEKSKLKQDDFIAIHTVGETMYVTLKPLPVHHKFFASQSRMTATLVLPQNKNVEIRGSERELSLYPGQLQSNWSVQERSNVSVHLVKDSDITLSAVTNQKDSHGNTPWEHVEELTKKVNNSSEENPDSNQQEQWYKNTLKLGNGTHQLNIQKAYNINISLLEE</sequence>
<dbReference type="AlphaFoldDB" id="A0A1Y3MIT4"/>
<dbReference type="EMBL" id="MWPX01000004">
    <property type="protein sequence ID" value="OUM49704.1"/>
    <property type="molecule type" value="Genomic_DNA"/>
</dbReference>
<protein>
    <submittedName>
        <fullName evidence="3">Exosporium protein E</fullName>
    </submittedName>
</protein>
<name>A0A1Y3MIT4_9BACI</name>
<dbReference type="InterPro" id="IPR054331">
    <property type="entry name" value="LiaF_TM"/>
</dbReference>
<proteinExistence type="predicted"/>
<dbReference type="RefSeq" id="WP_016114312.1">
    <property type="nucleotide sequence ID" value="NZ_CP189809.1"/>
</dbReference>
<dbReference type="Pfam" id="PF22570">
    <property type="entry name" value="LiaF-TM"/>
    <property type="match status" value="1"/>
</dbReference>
<keyword evidence="1" id="KW-0812">Transmembrane</keyword>
<organism evidence="3 4">
    <name type="scientific">Bacillus pseudomycoides</name>
    <dbReference type="NCBI Taxonomy" id="64104"/>
    <lineage>
        <taxon>Bacteria</taxon>
        <taxon>Bacillati</taxon>
        <taxon>Bacillota</taxon>
        <taxon>Bacilli</taxon>
        <taxon>Bacillales</taxon>
        <taxon>Bacillaceae</taxon>
        <taxon>Bacillus</taxon>
        <taxon>Bacillus cereus group</taxon>
    </lineage>
</organism>